<protein>
    <recommendedName>
        <fullName evidence="2">Rhodanese domain-containing protein</fullName>
    </recommendedName>
</protein>
<dbReference type="AlphaFoldDB" id="A0A6C0NTT4"/>
<evidence type="ECO:0000259" key="2">
    <source>
        <dbReference type="PROSITE" id="PS50206"/>
    </source>
</evidence>
<dbReference type="PANTHER" id="PTHR33279">
    <property type="entry name" value="SULFUR CARRIER PROTEIN YEDF-RELATED"/>
    <property type="match status" value="1"/>
</dbReference>
<dbReference type="PROSITE" id="PS01148">
    <property type="entry name" value="UPF0033"/>
    <property type="match status" value="1"/>
</dbReference>
<gene>
    <name evidence="3" type="ORF">GZH47_01155</name>
</gene>
<evidence type="ECO:0000256" key="1">
    <source>
        <dbReference type="ARBA" id="ARBA00008984"/>
    </source>
</evidence>
<evidence type="ECO:0000313" key="3">
    <source>
        <dbReference type="EMBL" id="QHW29577.1"/>
    </source>
</evidence>
<dbReference type="SUPFAM" id="SSF64307">
    <property type="entry name" value="SirA-like"/>
    <property type="match status" value="1"/>
</dbReference>
<dbReference type="PROSITE" id="PS50206">
    <property type="entry name" value="RHODANESE_3"/>
    <property type="match status" value="1"/>
</dbReference>
<dbReference type="CDD" id="cd00291">
    <property type="entry name" value="SirA_YedF_YeeD"/>
    <property type="match status" value="1"/>
</dbReference>
<dbReference type="SMART" id="SM00450">
    <property type="entry name" value="RHOD"/>
    <property type="match status" value="1"/>
</dbReference>
<feature type="domain" description="Rhodanese" evidence="2">
    <location>
        <begin position="104"/>
        <end position="188"/>
    </location>
</feature>
<dbReference type="InterPro" id="IPR036868">
    <property type="entry name" value="TusA-like_sf"/>
</dbReference>
<reference evidence="3 4" key="1">
    <citation type="submission" date="2020-02" db="EMBL/GenBank/DDBJ databases">
        <title>Paenibacillus sp. nov., isolated from rhizosphere soil of tomato.</title>
        <authorList>
            <person name="Weon H.-Y."/>
            <person name="Lee S.A."/>
        </authorList>
    </citation>
    <scope>NUCLEOTIDE SEQUENCE [LARGE SCALE GENOMIC DNA]</scope>
    <source>
        <strain evidence="3 4">14171R-81</strain>
    </source>
</reference>
<accession>A0A6C0NTT4</accession>
<proteinExistence type="inferred from homology"/>
<evidence type="ECO:0000313" key="4">
    <source>
        <dbReference type="Proteomes" id="UP000479114"/>
    </source>
</evidence>
<dbReference type="InterPro" id="IPR001763">
    <property type="entry name" value="Rhodanese-like_dom"/>
</dbReference>
<sequence>MPTLKVDRTLECEGLACPLPVVRTKQAMEEMKTGEVLEVRATDSGSVADLQSWTKRTGQQYIGLKEDNGVFRHYIRKSDPTETKEERKFPHTIYNEELRKKLSEGKALNIIDVREPAEYAFCRIPGAMSVPLGDLEGRIDELDPSQEYVLVCRSGNRSDIACHYLMENGFMQVINAVQGMNEWTGEIEKD</sequence>
<dbReference type="Gene3D" id="3.30.110.40">
    <property type="entry name" value="TusA-like domain"/>
    <property type="match status" value="1"/>
</dbReference>
<dbReference type="InterPro" id="IPR001455">
    <property type="entry name" value="TusA-like"/>
</dbReference>
<dbReference type="CDD" id="cd00158">
    <property type="entry name" value="RHOD"/>
    <property type="match status" value="1"/>
</dbReference>
<name>A0A6C0NTT4_9BACL</name>
<dbReference type="InterPro" id="IPR036873">
    <property type="entry name" value="Rhodanese-like_dom_sf"/>
</dbReference>
<dbReference type="KEGG" id="prz:GZH47_01155"/>
<dbReference type="SUPFAM" id="SSF52821">
    <property type="entry name" value="Rhodanese/Cell cycle control phosphatase"/>
    <property type="match status" value="1"/>
</dbReference>
<dbReference type="EMBL" id="CP048286">
    <property type="protein sequence ID" value="QHW29577.1"/>
    <property type="molecule type" value="Genomic_DNA"/>
</dbReference>
<dbReference type="Proteomes" id="UP000479114">
    <property type="component" value="Chromosome"/>
</dbReference>
<dbReference type="PANTHER" id="PTHR33279:SF6">
    <property type="entry name" value="SULFUR CARRIER PROTEIN YEDF-RELATED"/>
    <property type="match status" value="1"/>
</dbReference>
<dbReference type="Pfam" id="PF00581">
    <property type="entry name" value="Rhodanese"/>
    <property type="match status" value="1"/>
</dbReference>
<dbReference type="RefSeq" id="WP_162638147.1">
    <property type="nucleotide sequence ID" value="NZ_CP048286.1"/>
</dbReference>
<keyword evidence="4" id="KW-1185">Reference proteome</keyword>
<dbReference type="Pfam" id="PF01206">
    <property type="entry name" value="TusA"/>
    <property type="match status" value="1"/>
</dbReference>
<comment type="similarity">
    <text evidence="1">Belongs to the sulfur carrier protein TusA family.</text>
</comment>
<dbReference type="Gene3D" id="3.40.250.10">
    <property type="entry name" value="Rhodanese-like domain"/>
    <property type="match status" value="1"/>
</dbReference>
<organism evidence="3 4">
    <name type="scientific">Paenibacillus rhizovicinus</name>
    <dbReference type="NCBI Taxonomy" id="2704463"/>
    <lineage>
        <taxon>Bacteria</taxon>
        <taxon>Bacillati</taxon>
        <taxon>Bacillota</taxon>
        <taxon>Bacilli</taxon>
        <taxon>Bacillales</taxon>
        <taxon>Paenibacillaceae</taxon>
        <taxon>Paenibacillus</taxon>
    </lineage>
</organism>